<organism evidence="2">
    <name type="scientific">Araucaria cunninghamii</name>
    <name type="common">Hoop pine</name>
    <name type="synonym">Moreton Bay pine</name>
    <dbReference type="NCBI Taxonomy" id="56994"/>
    <lineage>
        <taxon>Eukaryota</taxon>
        <taxon>Viridiplantae</taxon>
        <taxon>Streptophyta</taxon>
        <taxon>Embryophyta</taxon>
        <taxon>Tracheophyta</taxon>
        <taxon>Spermatophyta</taxon>
        <taxon>Pinopsida</taxon>
        <taxon>Pinidae</taxon>
        <taxon>Conifers II</taxon>
        <taxon>Araucariales</taxon>
        <taxon>Araucariaceae</taxon>
        <taxon>Araucaria</taxon>
    </lineage>
</organism>
<dbReference type="GO" id="GO:0008725">
    <property type="term" value="F:DNA-3-methyladenine glycosylase activity"/>
    <property type="evidence" value="ECO:0007669"/>
    <property type="project" value="InterPro"/>
</dbReference>
<dbReference type="GO" id="GO:0046872">
    <property type="term" value="F:metal ion binding"/>
    <property type="evidence" value="ECO:0007669"/>
    <property type="project" value="UniProtKB-KW"/>
</dbReference>
<dbReference type="InterPro" id="IPR011257">
    <property type="entry name" value="DNA_glycosylase"/>
</dbReference>
<keyword evidence="1" id="KW-0862">Zinc</keyword>
<accession>A0A0D6RAK1</accession>
<dbReference type="PANTHER" id="PTHR31116">
    <property type="entry name" value="OS04G0501200 PROTEIN"/>
    <property type="match status" value="1"/>
</dbReference>
<name>A0A0D6RAK1_ARACU</name>
<dbReference type="InterPro" id="IPR005019">
    <property type="entry name" value="Adenine_glyco"/>
</dbReference>
<dbReference type="PANTHER" id="PTHR31116:SF29">
    <property type="entry name" value="DNA GLYCOSYLASE SUPERFAMILY PROTEIN"/>
    <property type="match status" value="1"/>
</dbReference>
<evidence type="ECO:0000313" key="2">
    <source>
        <dbReference type="EMBL" id="JAG99005.1"/>
    </source>
</evidence>
<dbReference type="GO" id="GO:0006284">
    <property type="term" value="P:base-excision repair"/>
    <property type="evidence" value="ECO:0007669"/>
    <property type="project" value="InterPro"/>
</dbReference>
<dbReference type="Gene3D" id="1.10.340.30">
    <property type="entry name" value="Hypothetical protein, domain 2"/>
    <property type="match status" value="1"/>
</dbReference>
<protein>
    <recommendedName>
        <fullName evidence="3">Methyladenine glycosylase</fullName>
    </recommendedName>
</protein>
<feature type="binding site" evidence="1">
    <location>
        <position position="64"/>
    </location>
    <ligand>
        <name>Zn(2+)</name>
        <dbReference type="ChEBI" id="CHEBI:29105"/>
    </ligand>
</feature>
<dbReference type="EMBL" id="GCKF01012079">
    <property type="protein sequence ID" value="JAG99005.1"/>
    <property type="molecule type" value="Transcribed_RNA"/>
</dbReference>
<sequence>MWSFVGYKPIINRYRYPRQVPARTPKAEAISRDLLKRGFRFVGPTVIYSFMQVAGMTNDHLVHCFRWEECVFLSRGLQLEQYNKVQAEDLGEREREGDVKRLIRQP</sequence>
<feature type="binding site" evidence="1">
    <location>
        <position position="60"/>
    </location>
    <ligand>
        <name>Zn(2+)</name>
        <dbReference type="ChEBI" id="CHEBI:29105"/>
    </ligand>
</feature>
<dbReference type="SUPFAM" id="SSF48150">
    <property type="entry name" value="DNA-glycosylase"/>
    <property type="match status" value="1"/>
</dbReference>
<proteinExistence type="predicted"/>
<evidence type="ECO:0008006" key="3">
    <source>
        <dbReference type="Google" id="ProtNLM"/>
    </source>
</evidence>
<keyword evidence="1" id="KW-0479">Metal-binding</keyword>
<evidence type="ECO:0000256" key="1">
    <source>
        <dbReference type="PIRSR" id="PIRSR605019-1"/>
    </source>
</evidence>
<reference evidence="2" key="1">
    <citation type="submission" date="2015-03" db="EMBL/GenBank/DDBJ databases">
        <title>A transcriptome of Araucaria cunninghamii, an australian fine timber species.</title>
        <authorList>
            <person name="Jing Yi C.J.Y."/>
            <person name="Yin San L.Y.S."/>
            <person name="Abdul Karim S.S."/>
            <person name="Wan Azmi N.N."/>
            <person name="Hercus R.R."/>
            <person name="Croft L.L."/>
        </authorList>
    </citation>
    <scope>NUCLEOTIDE SEQUENCE</scope>
    <source>
        <strain evidence="2">MI0301</strain>
        <tissue evidence="2">Leaf</tissue>
    </source>
</reference>
<dbReference type="Pfam" id="PF03352">
    <property type="entry name" value="Adenine_glyco"/>
    <property type="match status" value="1"/>
</dbReference>
<dbReference type="AlphaFoldDB" id="A0A0D6RAK1"/>